<evidence type="ECO:0008006" key="3">
    <source>
        <dbReference type="Google" id="ProtNLM"/>
    </source>
</evidence>
<dbReference type="RefSeq" id="WP_204799400.1">
    <property type="nucleotide sequence ID" value="NZ_CAJNAP010000005.1"/>
</dbReference>
<dbReference type="EMBL" id="CAJNAP010000005">
    <property type="protein sequence ID" value="CAE6494230.1"/>
    <property type="molecule type" value="Genomic_DNA"/>
</dbReference>
<evidence type="ECO:0000313" key="2">
    <source>
        <dbReference type="Proteomes" id="UP000601736"/>
    </source>
</evidence>
<name>A0A8H8YXK7_9PROT</name>
<protein>
    <recommendedName>
        <fullName evidence="3">CopG family transcriptional regulator</fullName>
    </recommendedName>
</protein>
<gene>
    <name evidence="1" type="ORF">NMYAN_130039</name>
</gene>
<evidence type="ECO:0000313" key="1">
    <source>
        <dbReference type="EMBL" id="CAE6494230.1"/>
    </source>
</evidence>
<accession>A0A8H8YXK7</accession>
<comment type="caution">
    <text evidence="1">The sequence shown here is derived from an EMBL/GenBank/DDBJ whole genome shotgun (WGS) entry which is preliminary data.</text>
</comment>
<proteinExistence type="predicted"/>
<organism evidence="1 2">
    <name type="scientific">Nitrosomonas nitrosa</name>
    <dbReference type="NCBI Taxonomy" id="52442"/>
    <lineage>
        <taxon>Bacteria</taxon>
        <taxon>Pseudomonadati</taxon>
        <taxon>Pseudomonadota</taxon>
        <taxon>Betaproteobacteria</taxon>
        <taxon>Nitrosomonadales</taxon>
        <taxon>Nitrosomonadaceae</taxon>
        <taxon>Nitrosomonas</taxon>
    </lineage>
</organism>
<reference evidence="1" key="1">
    <citation type="submission" date="2021-02" db="EMBL/GenBank/DDBJ databases">
        <authorList>
            <person name="Han P."/>
        </authorList>
    </citation>
    <scope>NUCLEOTIDE SEQUENCE</scope>
    <source>
        <strain evidence="1">Nitrosomonas nitrosa 18-3D</strain>
    </source>
</reference>
<dbReference type="Proteomes" id="UP000601736">
    <property type="component" value="Unassembled WGS sequence"/>
</dbReference>
<sequence length="97" mass="10964">MLSERLRNRLQKNRPMTSITLRIPVDVVESMKEIAPLKGFSGYQTLLKSYISEGLRKDEAQFSNLSVARLIDALRKHGVSEAIIEEAKRDLTSTSSE</sequence>
<dbReference type="AlphaFoldDB" id="A0A8H8YXK7"/>